<dbReference type="Gene3D" id="3.40.50.1240">
    <property type="entry name" value="Phosphoglycerate mutase-like"/>
    <property type="match status" value="1"/>
</dbReference>
<gene>
    <name evidence="2" type="ORF">CPLU01_01303</name>
</gene>
<feature type="region of interest" description="Disordered" evidence="1">
    <location>
        <begin position="215"/>
        <end position="236"/>
    </location>
</feature>
<feature type="compositionally biased region" description="Basic and acidic residues" evidence="1">
    <location>
        <begin position="216"/>
        <end position="236"/>
    </location>
</feature>
<dbReference type="AlphaFoldDB" id="A0A8H6NPV3"/>
<evidence type="ECO:0000256" key="1">
    <source>
        <dbReference type="SAM" id="MobiDB-lite"/>
    </source>
</evidence>
<proteinExistence type="predicted"/>
<keyword evidence="3" id="KW-1185">Reference proteome</keyword>
<dbReference type="InterPro" id="IPR013078">
    <property type="entry name" value="His_Pase_superF_clade-1"/>
</dbReference>
<name>A0A8H6NPV3_9PEZI</name>
<dbReference type="InterPro" id="IPR050275">
    <property type="entry name" value="PGM_Phosphatase"/>
</dbReference>
<dbReference type="Pfam" id="PF00300">
    <property type="entry name" value="His_Phos_1"/>
    <property type="match status" value="1"/>
</dbReference>
<reference evidence="2" key="1">
    <citation type="journal article" date="2020" name="Phytopathology">
        <title>Genome Sequence Resources of Colletotrichum truncatum, C. plurivorum, C. musicola, and C. sojae: Four Species Pathogenic to Soybean (Glycine max).</title>
        <authorList>
            <person name="Rogerio F."/>
            <person name="Boufleur T.R."/>
            <person name="Ciampi-Guillardi M."/>
            <person name="Sukno S.A."/>
            <person name="Thon M.R."/>
            <person name="Massola Junior N.S."/>
            <person name="Baroncelli R."/>
        </authorList>
    </citation>
    <scope>NUCLEOTIDE SEQUENCE</scope>
    <source>
        <strain evidence="2">LFN00145</strain>
    </source>
</reference>
<dbReference type="InterPro" id="IPR029033">
    <property type="entry name" value="His_PPase_superfam"/>
</dbReference>
<evidence type="ECO:0000313" key="2">
    <source>
        <dbReference type="EMBL" id="KAF6840279.1"/>
    </source>
</evidence>
<dbReference type="Proteomes" id="UP000654918">
    <property type="component" value="Unassembled WGS sequence"/>
</dbReference>
<dbReference type="SMART" id="SM00855">
    <property type="entry name" value="PGAM"/>
    <property type="match status" value="1"/>
</dbReference>
<dbReference type="GO" id="GO:0005737">
    <property type="term" value="C:cytoplasm"/>
    <property type="evidence" value="ECO:0007669"/>
    <property type="project" value="TreeGrafter"/>
</dbReference>
<dbReference type="CDD" id="cd07067">
    <property type="entry name" value="HP_PGM_like"/>
    <property type="match status" value="1"/>
</dbReference>
<comment type="caution">
    <text evidence="2">The sequence shown here is derived from an EMBL/GenBank/DDBJ whole genome shotgun (WGS) entry which is preliminary data.</text>
</comment>
<dbReference type="PANTHER" id="PTHR48100:SF54">
    <property type="entry name" value="PHOSPHATASE SPAC5H10.03-RELATED"/>
    <property type="match status" value="1"/>
</dbReference>
<accession>A0A8H6NPV3</accession>
<protein>
    <submittedName>
        <fullName evidence="2">Phosphoglycerate mutase family protein</fullName>
    </submittedName>
</protein>
<dbReference type="SUPFAM" id="SSF53254">
    <property type="entry name" value="Phosphoglycerate mutase-like"/>
    <property type="match status" value="1"/>
</dbReference>
<evidence type="ECO:0000313" key="3">
    <source>
        <dbReference type="Proteomes" id="UP000654918"/>
    </source>
</evidence>
<dbReference type="GO" id="GO:0016791">
    <property type="term" value="F:phosphatase activity"/>
    <property type="evidence" value="ECO:0007669"/>
    <property type="project" value="TreeGrafter"/>
</dbReference>
<dbReference type="PANTHER" id="PTHR48100">
    <property type="entry name" value="BROAD-SPECIFICITY PHOSPHATASE YOR283W-RELATED"/>
    <property type="match status" value="1"/>
</dbReference>
<sequence length="258" mass="29301">MVVQIHLVRHAQGFHNLCVENEALRDPLLTDLGKQQCADLRAAFPHHDRLAHLVASPLRRTLETCLLGFSTGEAPKNKVIALPELQEVSDAPCDTGSAVAEVEPEFRERGVDFSRVPEDWTEKQSEKSPWEPTLAKLEVRAREARRKLREIAAGGGDVVAVTHGGFLHFLTTDFHGIDDGKDCETATGWKNTEFRSYTFADETGEDPEALLVETEESWRRRQGEKNRPSADEQAERKRVFYRDMEPFLKYTAERGWMQ</sequence>
<dbReference type="EMBL" id="WIGO01000008">
    <property type="protein sequence ID" value="KAF6840279.1"/>
    <property type="molecule type" value="Genomic_DNA"/>
</dbReference>
<organism evidence="2 3">
    <name type="scientific">Colletotrichum plurivorum</name>
    <dbReference type="NCBI Taxonomy" id="2175906"/>
    <lineage>
        <taxon>Eukaryota</taxon>
        <taxon>Fungi</taxon>
        <taxon>Dikarya</taxon>
        <taxon>Ascomycota</taxon>
        <taxon>Pezizomycotina</taxon>
        <taxon>Sordariomycetes</taxon>
        <taxon>Hypocreomycetidae</taxon>
        <taxon>Glomerellales</taxon>
        <taxon>Glomerellaceae</taxon>
        <taxon>Colletotrichum</taxon>
        <taxon>Colletotrichum orchidearum species complex</taxon>
    </lineage>
</organism>